<protein>
    <recommendedName>
        <fullName evidence="5">Tight adherence protein B</fullName>
    </recommendedName>
</protein>
<feature type="compositionally biased region" description="Basic and acidic residues" evidence="1">
    <location>
        <begin position="338"/>
        <end position="361"/>
    </location>
</feature>
<evidence type="ECO:0000256" key="1">
    <source>
        <dbReference type="SAM" id="MobiDB-lite"/>
    </source>
</evidence>
<dbReference type="Proteomes" id="UP001501470">
    <property type="component" value="Unassembled WGS sequence"/>
</dbReference>
<keyword evidence="2" id="KW-0812">Transmembrane</keyword>
<evidence type="ECO:0000313" key="3">
    <source>
        <dbReference type="EMBL" id="GAA1549783.1"/>
    </source>
</evidence>
<dbReference type="RefSeq" id="WP_344509077.1">
    <property type="nucleotide sequence ID" value="NZ_BAAAQD010000021.1"/>
</dbReference>
<accession>A0ABP4MST0</accession>
<keyword evidence="4" id="KW-1185">Reference proteome</keyword>
<proteinExistence type="predicted"/>
<organism evidence="3 4">
    <name type="scientific">Dactylosporangium maewongense</name>
    <dbReference type="NCBI Taxonomy" id="634393"/>
    <lineage>
        <taxon>Bacteria</taxon>
        <taxon>Bacillati</taxon>
        <taxon>Actinomycetota</taxon>
        <taxon>Actinomycetes</taxon>
        <taxon>Micromonosporales</taxon>
        <taxon>Micromonosporaceae</taxon>
        <taxon>Dactylosporangium</taxon>
    </lineage>
</organism>
<feature type="region of interest" description="Disordered" evidence="1">
    <location>
        <begin position="284"/>
        <end position="378"/>
    </location>
</feature>
<evidence type="ECO:0000313" key="4">
    <source>
        <dbReference type="Proteomes" id="UP001501470"/>
    </source>
</evidence>
<feature type="compositionally biased region" description="Basic and acidic residues" evidence="1">
    <location>
        <begin position="173"/>
        <end position="187"/>
    </location>
</feature>
<evidence type="ECO:0000256" key="2">
    <source>
        <dbReference type="SAM" id="Phobius"/>
    </source>
</evidence>
<feature type="transmembrane region" description="Helical" evidence="2">
    <location>
        <begin position="6"/>
        <end position="23"/>
    </location>
</feature>
<sequence>MNAIDLALMTGGGMTVFCGLFVLRRRRARARLDRITRHRRTTIAARWPKTDRLQAALVDRPRATITAGCVAAAGIGLLSGGPVAAVLAGAYAAVGLIGVRRQLARRAADRAVAELLDTIEDAVGDLRAGIVPFATAAPYPGGADVELYTTPSPFRTPGAGGLGATVRRIWDAADRQDGQPTGRDRNAQRRRPPAGRNAAEAALAANRRHTGRGAITGRAAVGGWAAVDGRAAVGGSAGADGWPAINGRSAVDGWAAVDGRAAERGRFAGGWQMTNDQVAEHGGVADGSPTVVNGRATGDLPAADGGRAVGRYGVESGRATTGWPAAGTGQVANGRSATRTDRTASGRDASGRDASGRDASGRDASGPAASGRAASGQALGDRVAGGGVVSSGGLVGGGVGAAGSSGRARGGRARRREEAAVAVAMARLEAAHRVSEALGTPLADLLDQVEADLRAGQAVRLNLAAQTSGAQTTTTLLVGLPVAGLWLGASIGVDPVGQLLHTPLGAACAIVAVALQCAGMLWTGRMVGSVVAEVR</sequence>
<reference evidence="4" key="1">
    <citation type="journal article" date="2019" name="Int. J. Syst. Evol. Microbiol.">
        <title>The Global Catalogue of Microorganisms (GCM) 10K type strain sequencing project: providing services to taxonomists for standard genome sequencing and annotation.</title>
        <authorList>
            <consortium name="The Broad Institute Genomics Platform"/>
            <consortium name="The Broad Institute Genome Sequencing Center for Infectious Disease"/>
            <person name="Wu L."/>
            <person name="Ma J."/>
        </authorList>
    </citation>
    <scope>NUCLEOTIDE SEQUENCE [LARGE SCALE GENOMIC DNA]</scope>
    <source>
        <strain evidence="4">JCM 15933</strain>
    </source>
</reference>
<feature type="compositionally biased region" description="Low complexity" evidence="1">
    <location>
        <begin position="362"/>
        <end position="376"/>
    </location>
</feature>
<evidence type="ECO:0008006" key="5">
    <source>
        <dbReference type="Google" id="ProtNLM"/>
    </source>
</evidence>
<keyword evidence="2" id="KW-0472">Membrane</keyword>
<name>A0ABP4MST0_9ACTN</name>
<gene>
    <name evidence="3" type="ORF">GCM10009827_082780</name>
</gene>
<comment type="caution">
    <text evidence="3">The sequence shown here is derived from an EMBL/GenBank/DDBJ whole genome shotgun (WGS) entry which is preliminary data.</text>
</comment>
<feature type="region of interest" description="Disordered" evidence="1">
    <location>
        <begin position="173"/>
        <end position="198"/>
    </location>
</feature>
<keyword evidence="2" id="KW-1133">Transmembrane helix</keyword>
<dbReference type="EMBL" id="BAAAQD010000021">
    <property type="protein sequence ID" value="GAA1549783.1"/>
    <property type="molecule type" value="Genomic_DNA"/>
</dbReference>